<feature type="compositionally biased region" description="Low complexity" evidence="1">
    <location>
        <begin position="584"/>
        <end position="595"/>
    </location>
</feature>
<reference evidence="3 4" key="1">
    <citation type="journal article" date="2016" name="Genome Biol. Evol.">
        <title>Divergent and convergent evolution of fungal pathogenicity.</title>
        <authorList>
            <person name="Shang Y."/>
            <person name="Xiao G."/>
            <person name="Zheng P."/>
            <person name="Cen K."/>
            <person name="Zhan S."/>
            <person name="Wang C."/>
        </authorList>
    </citation>
    <scope>NUCLEOTIDE SEQUENCE [LARGE SCALE GENOMIC DNA]</scope>
    <source>
        <strain evidence="3 4">RCEF 264</strain>
    </source>
</reference>
<keyword evidence="2" id="KW-0472">Membrane</keyword>
<proteinExistence type="predicted"/>
<dbReference type="STRING" id="1081102.A0A167ZZ17"/>
<feature type="region of interest" description="Disordered" evidence="1">
    <location>
        <begin position="570"/>
        <end position="633"/>
    </location>
</feature>
<name>A0A167ZZ17_9HYPO</name>
<feature type="compositionally biased region" description="Low complexity" evidence="1">
    <location>
        <begin position="245"/>
        <end position="256"/>
    </location>
</feature>
<feature type="region of interest" description="Disordered" evidence="1">
    <location>
        <begin position="245"/>
        <end position="332"/>
    </location>
</feature>
<comment type="caution">
    <text evidence="3">The sequence shown here is derived from an EMBL/GenBank/DDBJ whole genome shotgun (WGS) entry which is preliminary data.</text>
</comment>
<protein>
    <submittedName>
        <fullName evidence="3">Uncharacterized protein</fullName>
    </submittedName>
</protein>
<feature type="compositionally biased region" description="Low complexity" evidence="1">
    <location>
        <begin position="123"/>
        <end position="145"/>
    </location>
</feature>
<dbReference type="EMBL" id="AZHD01000001">
    <property type="protein sequence ID" value="OAA68055.1"/>
    <property type="molecule type" value="Genomic_DNA"/>
</dbReference>
<sequence>MTDAQRRDVAMRQWMESSKILTAGRRGISVDDNADKREQRRESDSSGSGGFGKGSSGGFGKGKFSGKSNGGGGNSKGSKGGGGGGGGGEKSNKGKGRGGGGGGGGSNNDSNKNSKNNNDDNDNSSSRGGSSNSNNNNNSNSNGNSINGGAGSVSSGGGSNAGDSGSSSTNNAGTDDSTDSNGAQEVSSAAAAATDVSTAVSESSEPPAASTTPAATVLITSTIVATGSDAVVTSYVPLVTAAAAASESPAASRPPFMGGGFDPFGRGGFPGFPGFPRPTGKDGFHGGDDKKHKDVNGTNSAASNDGNRHNNTENANKSQNGNPQAPPTKSLDTTTERALISVGSIGAFIVVCFIFWLVWRAMRKQKAKKGGGRPTTASALPPKDRPLAGVARLPARVYGLVVHKIPFLNRRRKAWETLEDTNTSNEAPTANNNINGLAFASTAKPPLNAYDEKSGTLRTFGFDSDVPPALPSQVYHYTSGLGIQFQTASQQFDGGSLPRTSAVNPVYANPGGPGFFPAHNPAASFGSAPMFAPAATGAANTYGGNGGVVGPAGAPMATAAVMMMNRQQVPVGDANSGTLGGGSNSSSSSSGTLRSRMPDPFYNQSQLARQPSDAYDPARRQVNRASELSSLSSGFGDGEMLVLAAGQPQPSLPPGAQIFVQGAFVNMQQQQQQQQQQPPLIPSSIPPPPPIPPSPAPVGGGSRFSWMRSSNKRLSRETVYTEASEDQPAKFRTVSSWVHQQTGRVRRGQQSIDNTKTANASSAGEGSSSGSGNGNSNGEEPGIPHPIPEDQRLTMMMDDGEVPRRPDTIPSMQGL</sequence>
<feature type="transmembrane region" description="Helical" evidence="2">
    <location>
        <begin position="338"/>
        <end position="359"/>
    </location>
</feature>
<evidence type="ECO:0000313" key="4">
    <source>
        <dbReference type="Proteomes" id="UP000076874"/>
    </source>
</evidence>
<dbReference type="AlphaFoldDB" id="A0A167ZZ17"/>
<feature type="compositionally biased region" description="Polar residues" evidence="1">
    <location>
        <begin position="296"/>
        <end position="305"/>
    </location>
</feature>
<feature type="compositionally biased region" description="Low complexity" evidence="1">
    <location>
        <begin position="668"/>
        <end position="678"/>
    </location>
</feature>
<feature type="compositionally biased region" description="Low complexity" evidence="1">
    <location>
        <begin position="185"/>
        <end position="212"/>
    </location>
</feature>
<evidence type="ECO:0000256" key="2">
    <source>
        <dbReference type="SAM" id="Phobius"/>
    </source>
</evidence>
<feature type="compositionally biased region" description="Basic and acidic residues" evidence="1">
    <location>
        <begin position="279"/>
        <end position="295"/>
    </location>
</feature>
<feature type="compositionally biased region" description="Polar residues" evidence="1">
    <location>
        <begin position="733"/>
        <end position="757"/>
    </location>
</feature>
<feature type="region of interest" description="Disordered" evidence="1">
    <location>
        <begin position="667"/>
        <end position="815"/>
    </location>
</feature>
<feature type="compositionally biased region" description="Polar residues" evidence="1">
    <location>
        <begin position="312"/>
        <end position="323"/>
    </location>
</feature>
<evidence type="ECO:0000313" key="3">
    <source>
        <dbReference type="EMBL" id="OAA68055.1"/>
    </source>
</evidence>
<feature type="compositionally biased region" description="Basic and acidic residues" evidence="1">
    <location>
        <begin position="33"/>
        <end position="44"/>
    </location>
</feature>
<feature type="compositionally biased region" description="Gly residues" evidence="1">
    <location>
        <begin position="146"/>
        <end position="160"/>
    </location>
</feature>
<feature type="compositionally biased region" description="Polar residues" evidence="1">
    <location>
        <begin position="623"/>
        <end position="633"/>
    </location>
</feature>
<feature type="compositionally biased region" description="Pro residues" evidence="1">
    <location>
        <begin position="679"/>
        <end position="696"/>
    </location>
</feature>
<keyword evidence="4" id="KW-1185">Reference proteome</keyword>
<feature type="compositionally biased region" description="Low complexity" evidence="1">
    <location>
        <begin position="161"/>
        <end position="173"/>
    </location>
</feature>
<feature type="compositionally biased region" description="Gly residues" evidence="1">
    <location>
        <begin position="97"/>
        <end position="106"/>
    </location>
</feature>
<evidence type="ECO:0000256" key="1">
    <source>
        <dbReference type="SAM" id="MobiDB-lite"/>
    </source>
</evidence>
<keyword evidence="2" id="KW-1133">Transmembrane helix</keyword>
<feature type="compositionally biased region" description="Gly residues" evidence="1">
    <location>
        <begin position="257"/>
        <end position="271"/>
    </location>
</feature>
<feature type="compositionally biased region" description="Gly residues" evidence="1">
    <location>
        <begin position="47"/>
        <end position="89"/>
    </location>
</feature>
<gene>
    <name evidence="3" type="ORF">SPI_00250</name>
</gene>
<dbReference type="OrthoDB" id="5411141at2759"/>
<dbReference type="Proteomes" id="UP000076874">
    <property type="component" value="Unassembled WGS sequence"/>
</dbReference>
<feature type="region of interest" description="Disordered" evidence="1">
    <location>
        <begin position="16"/>
        <end position="212"/>
    </location>
</feature>
<accession>A0A167ZZ17</accession>
<keyword evidence="2" id="KW-0812">Transmembrane</keyword>
<organism evidence="3 4">
    <name type="scientific">Niveomyces insectorum RCEF 264</name>
    <dbReference type="NCBI Taxonomy" id="1081102"/>
    <lineage>
        <taxon>Eukaryota</taxon>
        <taxon>Fungi</taxon>
        <taxon>Dikarya</taxon>
        <taxon>Ascomycota</taxon>
        <taxon>Pezizomycotina</taxon>
        <taxon>Sordariomycetes</taxon>
        <taxon>Hypocreomycetidae</taxon>
        <taxon>Hypocreales</taxon>
        <taxon>Cordycipitaceae</taxon>
        <taxon>Niveomyces</taxon>
    </lineage>
</organism>
<feature type="compositionally biased region" description="Low complexity" evidence="1">
    <location>
        <begin position="107"/>
        <end position="116"/>
    </location>
</feature>